<evidence type="ECO:0000313" key="2">
    <source>
        <dbReference type="Proteomes" id="UP000265509"/>
    </source>
</evidence>
<dbReference type="InterPro" id="IPR036291">
    <property type="entry name" value="NAD(P)-bd_dom_sf"/>
</dbReference>
<protein>
    <submittedName>
        <fullName evidence="1">SDR family oxidoreductase</fullName>
    </submittedName>
</protein>
<dbReference type="SUPFAM" id="SSF51735">
    <property type="entry name" value="NAD(P)-binding Rossmann-fold domains"/>
    <property type="match status" value="1"/>
</dbReference>
<evidence type="ECO:0000313" key="1">
    <source>
        <dbReference type="EMBL" id="RLQ22854.1"/>
    </source>
</evidence>
<dbReference type="AlphaFoldDB" id="A0A3L7E015"/>
<dbReference type="PANTHER" id="PTHR43975">
    <property type="entry name" value="ZGC:101858"/>
    <property type="match status" value="1"/>
</dbReference>
<dbReference type="Pfam" id="PF00106">
    <property type="entry name" value="adh_short"/>
    <property type="match status" value="1"/>
</dbReference>
<dbReference type="InterPro" id="IPR002347">
    <property type="entry name" value="SDR_fam"/>
</dbReference>
<dbReference type="OrthoDB" id="9786435at2"/>
<comment type="caution">
    <text evidence="1">The sequence shown here is derived from an EMBL/GenBank/DDBJ whole genome shotgun (WGS) entry which is preliminary data.</text>
</comment>
<dbReference type="Pfam" id="PF13561">
    <property type="entry name" value="adh_short_C2"/>
    <property type="match status" value="1"/>
</dbReference>
<dbReference type="RefSeq" id="WP_117953160.1">
    <property type="nucleotide sequence ID" value="NZ_QRAN01000004.1"/>
</dbReference>
<sequence length="253" mass="26283">MGTYVITGGASGIGKAIAEQLQNEGHRTLAVDIQNADIVADLASPEGRDAAVAAIIEATGAGLQGLVTSAGVGSHVSNNTLVTNVNYFGTVELIQKLEDHLAEHNASVLLVSSNSAPMETNPEFIHSLLQGDAGGACAIAEEMQGHPVYSGTKQAVTIWMRRNAAAFAGKGVRMNAIGPGYTRTPLSQAAEDNPDYSESIKQFIASIPVGRPGTPEDMADAASFLLGDRATFICGAMLFVDGGHDALMRPDSF</sequence>
<dbReference type="PANTHER" id="PTHR43975:SF2">
    <property type="entry name" value="EG:BACR7A4.14 PROTEIN-RELATED"/>
    <property type="match status" value="1"/>
</dbReference>
<reference evidence="1 2" key="1">
    <citation type="submission" date="2018-07" db="EMBL/GenBank/DDBJ databases">
        <title>Halioglobus sp. genome submission.</title>
        <authorList>
            <person name="Ye M.-Q."/>
            <person name="Du Z.-J."/>
        </authorList>
    </citation>
    <scope>NUCLEOTIDE SEQUENCE [LARGE SCALE GENOMIC DNA]</scope>
    <source>
        <strain evidence="1 2">U0301</strain>
    </source>
</reference>
<dbReference type="PRINTS" id="PR00081">
    <property type="entry name" value="GDHRDH"/>
</dbReference>
<dbReference type="Gene3D" id="3.40.50.720">
    <property type="entry name" value="NAD(P)-binding Rossmann-like Domain"/>
    <property type="match status" value="1"/>
</dbReference>
<proteinExistence type="predicted"/>
<dbReference type="EMBL" id="QRAN01000004">
    <property type="protein sequence ID" value="RLQ22854.1"/>
    <property type="molecule type" value="Genomic_DNA"/>
</dbReference>
<accession>A0A3L7E015</accession>
<dbReference type="Proteomes" id="UP000265509">
    <property type="component" value="Unassembled WGS sequence"/>
</dbReference>
<name>A0A3L7E015_9GAMM</name>
<gene>
    <name evidence="1" type="ORF">DWB85_05255</name>
</gene>
<organism evidence="1 2">
    <name type="scientific">Seongchinamella sediminis</name>
    <dbReference type="NCBI Taxonomy" id="2283635"/>
    <lineage>
        <taxon>Bacteria</taxon>
        <taxon>Pseudomonadati</taxon>
        <taxon>Pseudomonadota</taxon>
        <taxon>Gammaproteobacteria</taxon>
        <taxon>Cellvibrionales</taxon>
        <taxon>Halieaceae</taxon>
        <taxon>Seongchinamella</taxon>
    </lineage>
</organism>
<keyword evidence="2" id="KW-1185">Reference proteome</keyword>